<dbReference type="SUPFAM" id="SSF46785">
    <property type="entry name" value="Winged helix' DNA-binding domain"/>
    <property type="match status" value="1"/>
</dbReference>
<dbReference type="InterPro" id="IPR000717">
    <property type="entry name" value="PCI_dom"/>
</dbReference>
<dbReference type="AlphaFoldDB" id="A0A9P0DR75"/>
<evidence type="ECO:0000259" key="5">
    <source>
        <dbReference type="PROSITE" id="PS50250"/>
    </source>
</evidence>
<dbReference type="FunFam" id="1.25.40.570:FF:000006">
    <property type="entry name" value="COP9 signalosome complex subunit 2"/>
    <property type="match status" value="1"/>
</dbReference>
<protein>
    <recommendedName>
        <fullName evidence="5">PCI domain-containing protein</fullName>
    </recommendedName>
</protein>
<dbReference type="Proteomes" id="UP001153737">
    <property type="component" value="Chromosome 17"/>
</dbReference>
<evidence type="ECO:0000313" key="6">
    <source>
        <dbReference type="EMBL" id="CAH1155129.1"/>
    </source>
</evidence>
<comment type="subcellular location">
    <subcellularLocation>
        <location evidence="2">Cytoplasm</location>
    </subcellularLocation>
    <subcellularLocation>
        <location evidence="1">Nucleus</location>
    </subcellularLocation>
</comment>
<keyword evidence="7" id="KW-1185">Reference proteome</keyword>
<keyword evidence="4" id="KW-0539">Nucleus</keyword>
<reference evidence="6" key="2">
    <citation type="submission" date="2022-10" db="EMBL/GenBank/DDBJ databases">
        <authorList>
            <consortium name="ENA_rothamsted_submissions"/>
            <consortium name="culmorum"/>
            <person name="King R."/>
        </authorList>
    </citation>
    <scope>NUCLEOTIDE SEQUENCE</scope>
</reference>
<evidence type="ECO:0000256" key="1">
    <source>
        <dbReference type="ARBA" id="ARBA00004123"/>
    </source>
</evidence>
<name>A0A9P0DR75_PHACE</name>
<evidence type="ECO:0000256" key="2">
    <source>
        <dbReference type="ARBA" id="ARBA00004496"/>
    </source>
</evidence>
<dbReference type="SUPFAM" id="SSF48452">
    <property type="entry name" value="TPR-like"/>
    <property type="match status" value="1"/>
</dbReference>
<evidence type="ECO:0000256" key="3">
    <source>
        <dbReference type="ARBA" id="ARBA00022490"/>
    </source>
</evidence>
<dbReference type="Pfam" id="PF01399">
    <property type="entry name" value="PCI"/>
    <property type="match status" value="1"/>
</dbReference>
<evidence type="ECO:0000256" key="4">
    <source>
        <dbReference type="ARBA" id="ARBA00023242"/>
    </source>
</evidence>
<dbReference type="SMART" id="SM00088">
    <property type="entry name" value="PINT"/>
    <property type="match status" value="1"/>
</dbReference>
<dbReference type="GO" id="GO:0005634">
    <property type="term" value="C:nucleus"/>
    <property type="evidence" value="ECO:0007669"/>
    <property type="project" value="UniProtKB-SubCell"/>
</dbReference>
<dbReference type="PANTHER" id="PTHR10678">
    <property type="entry name" value="26S PROTEASOME NON-ATPASE REGULATORY SUBUNIT 11/COP9 SIGNALOSOME COMPLEX SUBUNIT 2"/>
    <property type="match status" value="1"/>
</dbReference>
<evidence type="ECO:0000313" key="7">
    <source>
        <dbReference type="Proteomes" id="UP001153737"/>
    </source>
</evidence>
<dbReference type="PROSITE" id="PS50250">
    <property type="entry name" value="PCI"/>
    <property type="match status" value="1"/>
</dbReference>
<dbReference type="InterPro" id="IPR036390">
    <property type="entry name" value="WH_DNA-bd_sf"/>
</dbReference>
<accession>A0A9P0DR75</accession>
<proteinExistence type="predicted"/>
<gene>
    <name evidence="6" type="ORF">PHAECO_LOCUS5594</name>
</gene>
<keyword evidence="3" id="KW-0963">Cytoplasm</keyword>
<sequence>MSSFLKLQQMIYREYCRRLLISFNQVSNMDDYFYEDSEEYGDYGLEYSEESTSEPDVDLENQYYLAKTLKEENLESSVMAFQRVLELQGEHKGEWGFKALKQLVKIHFQLKNYGETMKKYKELLGYINTAVTKNHGEKSINSILDYTSTSKDIELLRNFYETTLSALKNAKNDRLWFKTNTKLGKVYLERGEFSKVANIIRQLKHTCNPFAQELDPHKGTQLLEIYALEIQMHTEQKNNKQLKELYERSLKVRSAIPHPLIMSIIRECGGKMHLRSGDYEKAYTDFFEAFKNYDEAGSPRRVNCLKYLILTSMLLKSAINPFDSQEAKPYKNEPEIKAMIDLILAFQNNNMKDFENIFQENKESLMADPFVHEHIAELLKHVRTKVLLILVKPYKHIKLDFISEELGISVTDAELLLVSCILDGHVNGRIDQMKGVLVMRPSAPDEKYVAMEKLSDQINKLTLSIGA</sequence>
<organism evidence="6 7">
    <name type="scientific">Phaedon cochleariae</name>
    <name type="common">Mustard beetle</name>
    <dbReference type="NCBI Taxonomy" id="80249"/>
    <lineage>
        <taxon>Eukaryota</taxon>
        <taxon>Metazoa</taxon>
        <taxon>Ecdysozoa</taxon>
        <taxon>Arthropoda</taxon>
        <taxon>Hexapoda</taxon>
        <taxon>Insecta</taxon>
        <taxon>Pterygota</taxon>
        <taxon>Neoptera</taxon>
        <taxon>Endopterygota</taxon>
        <taxon>Coleoptera</taxon>
        <taxon>Polyphaga</taxon>
        <taxon>Cucujiformia</taxon>
        <taxon>Chrysomeloidea</taxon>
        <taxon>Chrysomelidae</taxon>
        <taxon>Chrysomelinae</taxon>
        <taxon>Chrysomelini</taxon>
        <taxon>Phaedon</taxon>
    </lineage>
</organism>
<dbReference type="Gene3D" id="1.25.40.570">
    <property type="match status" value="1"/>
</dbReference>
<reference evidence="6" key="1">
    <citation type="submission" date="2022-01" db="EMBL/GenBank/DDBJ databases">
        <authorList>
            <person name="King R."/>
        </authorList>
    </citation>
    <scope>NUCLEOTIDE SEQUENCE</scope>
</reference>
<dbReference type="InterPro" id="IPR050871">
    <property type="entry name" value="26S_Proteasome/COP9_Components"/>
</dbReference>
<dbReference type="InterPro" id="IPR011990">
    <property type="entry name" value="TPR-like_helical_dom_sf"/>
</dbReference>
<dbReference type="OrthoDB" id="194139at2759"/>
<dbReference type="EMBL" id="OU896723">
    <property type="protein sequence ID" value="CAH1155129.1"/>
    <property type="molecule type" value="Genomic_DNA"/>
</dbReference>
<feature type="domain" description="PCI" evidence="5">
    <location>
        <begin position="275"/>
        <end position="444"/>
    </location>
</feature>
<dbReference type="SMART" id="SM00753">
    <property type="entry name" value="PAM"/>
    <property type="match status" value="1"/>
</dbReference>
<dbReference type="GO" id="GO:0005737">
    <property type="term" value="C:cytoplasm"/>
    <property type="evidence" value="ECO:0007669"/>
    <property type="project" value="UniProtKB-SubCell"/>
</dbReference>